<dbReference type="Gene3D" id="3.90.230.10">
    <property type="entry name" value="Creatinase/methionine aminopeptidase superfamily"/>
    <property type="match status" value="1"/>
</dbReference>
<evidence type="ECO:0000259" key="8">
    <source>
        <dbReference type="Pfam" id="PF00557"/>
    </source>
</evidence>
<dbReference type="InterPro" id="IPR002467">
    <property type="entry name" value="Pept_M24A_MAP1"/>
</dbReference>
<dbReference type="NCBIfam" id="TIGR00500">
    <property type="entry name" value="met_pdase_I"/>
    <property type="match status" value="1"/>
</dbReference>
<dbReference type="GO" id="GO:0070006">
    <property type="term" value="F:metalloaminopeptidase activity"/>
    <property type="evidence" value="ECO:0007669"/>
    <property type="project" value="UniProtKB-UniRule"/>
</dbReference>
<evidence type="ECO:0000256" key="3">
    <source>
        <dbReference type="ARBA" id="ARBA00022670"/>
    </source>
</evidence>
<comment type="similarity">
    <text evidence="6">Belongs to the peptidase M24A family. Methionine aminopeptidase type 1 subfamily.</text>
</comment>
<evidence type="ECO:0000256" key="5">
    <source>
        <dbReference type="ARBA" id="ARBA00022801"/>
    </source>
</evidence>
<dbReference type="InterPro" id="IPR001714">
    <property type="entry name" value="Pept_M24_MAP"/>
</dbReference>
<keyword evidence="4 6" id="KW-0479">Metal-binding</keyword>
<keyword evidence="2 6" id="KW-0031">Aminopeptidase</keyword>
<accession>A0A5E4RN34</accession>
<dbReference type="PANTHER" id="PTHR43330:SF27">
    <property type="entry name" value="METHIONINE AMINOPEPTIDASE"/>
    <property type="match status" value="1"/>
</dbReference>
<feature type="binding site" evidence="6">
    <location>
        <position position="206"/>
    </location>
    <ligand>
        <name>a divalent metal cation</name>
        <dbReference type="ChEBI" id="CHEBI:60240"/>
        <label>2</label>
        <note>catalytic</note>
    </ligand>
</feature>
<evidence type="ECO:0000256" key="7">
    <source>
        <dbReference type="RuleBase" id="RU003653"/>
    </source>
</evidence>
<protein>
    <recommendedName>
        <fullName evidence="6 7">Methionine aminopeptidase</fullName>
        <shortName evidence="6">MAP</shortName>
        <shortName evidence="6">MetAP</shortName>
        <ecNumber evidence="6 7">3.4.11.18</ecNumber>
    </recommendedName>
    <alternativeName>
        <fullName evidence="6">Peptidase M</fullName>
    </alternativeName>
</protein>
<dbReference type="CDD" id="cd01086">
    <property type="entry name" value="MetAP1"/>
    <property type="match status" value="1"/>
</dbReference>
<feature type="binding site" evidence="6">
    <location>
        <position position="99"/>
    </location>
    <ligand>
        <name>a divalent metal cation</name>
        <dbReference type="ChEBI" id="CHEBI:60240"/>
        <label>1</label>
    </ligand>
</feature>
<dbReference type="RefSeq" id="WP_191623251.1">
    <property type="nucleotide sequence ID" value="NZ_CABPRW010000001.1"/>
</dbReference>
<dbReference type="PRINTS" id="PR00599">
    <property type="entry name" value="MAPEPTIDASE"/>
</dbReference>
<evidence type="ECO:0000256" key="6">
    <source>
        <dbReference type="HAMAP-Rule" id="MF_01974"/>
    </source>
</evidence>
<dbReference type="InterPro" id="IPR036005">
    <property type="entry name" value="Creatinase/aminopeptidase-like"/>
</dbReference>
<dbReference type="EMBL" id="CABPRW010000001">
    <property type="protein sequence ID" value="VVD64201.1"/>
    <property type="molecule type" value="Genomic_DNA"/>
</dbReference>
<evidence type="ECO:0000256" key="2">
    <source>
        <dbReference type="ARBA" id="ARBA00022438"/>
    </source>
</evidence>
<dbReference type="PANTHER" id="PTHR43330">
    <property type="entry name" value="METHIONINE AMINOPEPTIDASE"/>
    <property type="match status" value="1"/>
</dbReference>
<keyword evidence="5 6" id="KW-0378">Hydrolase</keyword>
<dbReference type="HAMAP" id="MF_01974">
    <property type="entry name" value="MetAP_1"/>
    <property type="match status" value="1"/>
</dbReference>
<dbReference type="InterPro" id="IPR000994">
    <property type="entry name" value="Pept_M24"/>
</dbReference>
<feature type="binding site" evidence="6">
    <location>
        <position position="110"/>
    </location>
    <ligand>
        <name>a divalent metal cation</name>
        <dbReference type="ChEBI" id="CHEBI:60240"/>
        <label>2</label>
        <note>catalytic</note>
    </ligand>
</feature>
<feature type="binding site" evidence="6">
    <location>
        <position position="237"/>
    </location>
    <ligand>
        <name>a divalent metal cation</name>
        <dbReference type="ChEBI" id="CHEBI:60240"/>
        <label>2</label>
        <note>catalytic</note>
    </ligand>
</feature>
<dbReference type="Pfam" id="PF00557">
    <property type="entry name" value="Peptidase_M24"/>
    <property type="match status" value="1"/>
</dbReference>
<dbReference type="Proteomes" id="UP000382577">
    <property type="component" value="Unassembled WGS sequence"/>
</dbReference>
<dbReference type="PROSITE" id="PS00680">
    <property type="entry name" value="MAP_1"/>
    <property type="match status" value="1"/>
</dbReference>
<gene>
    <name evidence="6" type="primary">map</name>
    <name evidence="9" type="ORF">PFI31113_00267</name>
</gene>
<dbReference type="GO" id="GO:0005829">
    <property type="term" value="C:cytosol"/>
    <property type="evidence" value="ECO:0007669"/>
    <property type="project" value="TreeGrafter"/>
</dbReference>
<keyword evidence="3 6" id="KW-0645">Protease</keyword>
<evidence type="ECO:0000256" key="1">
    <source>
        <dbReference type="ARBA" id="ARBA00002521"/>
    </source>
</evidence>
<dbReference type="GO" id="GO:0006508">
    <property type="term" value="P:proteolysis"/>
    <property type="evidence" value="ECO:0007669"/>
    <property type="project" value="UniProtKB-KW"/>
</dbReference>
<comment type="function">
    <text evidence="1 6">Removes the N-terminal methionine from nascent proteins. The N-terminal methionine is often cleaved when the second residue in the primary sequence is small and uncharged (Met-Ala-, Cys, Gly, Pro, Ser, Thr, or Val). Requires deformylation of the N(alpha)-formylated initiator methionine before it can be hydrolyzed.</text>
</comment>
<name>A0A5E4RN34_9BURK</name>
<reference evidence="9 10" key="1">
    <citation type="submission" date="2019-08" db="EMBL/GenBank/DDBJ databases">
        <authorList>
            <person name="Peeters C."/>
        </authorList>
    </citation>
    <scope>NUCLEOTIDE SEQUENCE [LARGE SCALE GENOMIC DNA]</scope>
    <source>
        <strain evidence="9 10">LMG 31113</strain>
    </source>
</reference>
<evidence type="ECO:0000256" key="4">
    <source>
        <dbReference type="ARBA" id="ARBA00022723"/>
    </source>
</evidence>
<feature type="binding site" evidence="6">
    <location>
        <position position="173"/>
    </location>
    <ligand>
        <name>a divalent metal cation</name>
        <dbReference type="ChEBI" id="CHEBI:60240"/>
        <label>2</label>
        <note>catalytic</note>
    </ligand>
</feature>
<comment type="cofactor">
    <cofactor evidence="6">
        <name>Co(2+)</name>
        <dbReference type="ChEBI" id="CHEBI:48828"/>
    </cofactor>
    <cofactor evidence="6">
        <name>Zn(2+)</name>
        <dbReference type="ChEBI" id="CHEBI:29105"/>
    </cofactor>
    <cofactor evidence="6">
        <name>Mn(2+)</name>
        <dbReference type="ChEBI" id="CHEBI:29035"/>
    </cofactor>
    <cofactor evidence="6">
        <name>Fe(2+)</name>
        <dbReference type="ChEBI" id="CHEBI:29033"/>
    </cofactor>
    <text evidence="6">Binds 2 divalent metal cations per subunit. Has a high-affinity and a low affinity metal-binding site. The true nature of the physiological cofactor is under debate. The enzyme is active with cobalt, zinc, manganese or divalent iron ions. Most likely, methionine aminopeptidases function as mononuclear Fe(2+)-metalloproteases under physiological conditions, and the catalytically relevant metal-binding site has been assigned to the histidine-containing high-affinity site.</text>
</comment>
<feature type="binding site" evidence="6">
    <location>
        <position position="110"/>
    </location>
    <ligand>
        <name>a divalent metal cation</name>
        <dbReference type="ChEBI" id="CHEBI:60240"/>
        <label>1</label>
    </ligand>
</feature>
<dbReference type="SUPFAM" id="SSF55920">
    <property type="entry name" value="Creatinase/aminopeptidase"/>
    <property type="match status" value="1"/>
</dbReference>
<dbReference type="EC" id="3.4.11.18" evidence="6 7"/>
<proteinExistence type="inferred from homology"/>
<feature type="binding site" evidence="6">
    <location>
        <position position="237"/>
    </location>
    <ligand>
        <name>a divalent metal cation</name>
        <dbReference type="ChEBI" id="CHEBI:60240"/>
        <label>1</label>
    </ligand>
</feature>
<comment type="catalytic activity">
    <reaction evidence="6 7">
        <text>Release of N-terminal amino acids, preferentially methionine, from peptides and arylamides.</text>
        <dbReference type="EC" id="3.4.11.18"/>
    </reaction>
</comment>
<comment type="subunit">
    <text evidence="6">Monomer.</text>
</comment>
<feature type="binding site" evidence="6">
    <location>
        <position position="82"/>
    </location>
    <ligand>
        <name>substrate</name>
    </ligand>
</feature>
<dbReference type="AlphaFoldDB" id="A0A5E4RN34"/>
<sequence length="279" mass="30151">MVRERVVIRSKEEIALSRRAGELAAQVLAMIGEYVKPGVTTDELDRICHDFIVNELKAIPANIGYHGYPKTVCASVNHVVCHGIPGEKKLHDGDIVNIDVALIKDGWFGDTSRMYYAGKPSILAKRLVDTTYEAMLAGIRAVRPGATLGDVGYAIQTVAHREGFSIVRDYCGHGIGTTYHDDPQVLHYGRQGAGLTLRPGMIFTIEPMVNVGKPDTKQLADGWTVVTRDRSLSAQWEHMVAVTETGFEVLTQWPDGLGEYASFGSLEGGAGGAVAANAA</sequence>
<dbReference type="GO" id="GO:0046872">
    <property type="term" value="F:metal ion binding"/>
    <property type="evidence" value="ECO:0007669"/>
    <property type="project" value="UniProtKB-UniRule"/>
</dbReference>
<organism evidence="9 10">
    <name type="scientific">Pandoraea fibrosis</name>
    <dbReference type="NCBI Taxonomy" id="1891094"/>
    <lineage>
        <taxon>Bacteria</taxon>
        <taxon>Pseudomonadati</taxon>
        <taxon>Pseudomonadota</taxon>
        <taxon>Betaproteobacteria</taxon>
        <taxon>Burkholderiales</taxon>
        <taxon>Burkholderiaceae</taxon>
        <taxon>Pandoraea</taxon>
    </lineage>
</organism>
<feature type="domain" description="Peptidase M24" evidence="8">
    <location>
        <begin position="17"/>
        <end position="244"/>
    </location>
</feature>
<evidence type="ECO:0000313" key="9">
    <source>
        <dbReference type="EMBL" id="VVD64201.1"/>
    </source>
</evidence>
<dbReference type="GO" id="GO:0004239">
    <property type="term" value="F:initiator methionyl aminopeptidase activity"/>
    <property type="evidence" value="ECO:0007669"/>
    <property type="project" value="UniProtKB-UniRule"/>
</dbReference>
<feature type="binding site" evidence="6">
    <location>
        <position position="180"/>
    </location>
    <ligand>
        <name>substrate</name>
    </ligand>
</feature>
<evidence type="ECO:0000313" key="10">
    <source>
        <dbReference type="Proteomes" id="UP000382577"/>
    </source>
</evidence>